<keyword evidence="2" id="KW-0547">Nucleotide-binding</keyword>
<dbReference type="InterPro" id="IPR013126">
    <property type="entry name" value="Hsp_70_fam"/>
</dbReference>
<evidence type="ECO:0000313" key="4">
    <source>
        <dbReference type="EMBL" id="CAH3153969.1"/>
    </source>
</evidence>
<dbReference type="CDD" id="cd10229">
    <property type="entry name" value="ASKHA_NBD_HSP70_HSPA12"/>
    <property type="match status" value="1"/>
</dbReference>
<evidence type="ECO:0000256" key="1">
    <source>
        <dbReference type="ARBA" id="ARBA00007381"/>
    </source>
</evidence>
<evidence type="ECO:0000256" key="2">
    <source>
        <dbReference type="ARBA" id="ARBA00022741"/>
    </source>
</evidence>
<name>A0AAU9XQW0_9CNID</name>
<organism evidence="4 5">
    <name type="scientific">Pocillopora meandrina</name>
    <dbReference type="NCBI Taxonomy" id="46732"/>
    <lineage>
        <taxon>Eukaryota</taxon>
        <taxon>Metazoa</taxon>
        <taxon>Cnidaria</taxon>
        <taxon>Anthozoa</taxon>
        <taxon>Hexacorallia</taxon>
        <taxon>Scleractinia</taxon>
        <taxon>Astrocoeniina</taxon>
        <taxon>Pocilloporidae</taxon>
        <taxon>Pocillopora</taxon>
    </lineage>
</organism>
<accession>A0AAU9XQW0</accession>
<keyword evidence="3" id="KW-0067">ATP-binding</keyword>
<dbReference type="Proteomes" id="UP001159428">
    <property type="component" value="Unassembled WGS sequence"/>
</dbReference>
<reference evidence="4 5" key="1">
    <citation type="submission" date="2022-05" db="EMBL/GenBank/DDBJ databases">
        <authorList>
            <consortium name="Genoscope - CEA"/>
            <person name="William W."/>
        </authorList>
    </citation>
    <scope>NUCLEOTIDE SEQUENCE [LARGE SCALE GENOMIC DNA]</scope>
</reference>
<dbReference type="AlphaFoldDB" id="A0AAU9XQW0"/>
<dbReference type="PANTHER" id="PTHR14187">
    <property type="entry name" value="ALPHA KINASE/ELONGATION FACTOR 2 KINASE"/>
    <property type="match status" value="1"/>
</dbReference>
<comment type="caution">
    <text evidence="4">The sequence shown here is derived from an EMBL/GenBank/DDBJ whole genome shotgun (WGS) entry which is preliminary data.</text>
</comment>
<protein>
    <recommendedName>
        <fullName evidence="6">Heat shock 70 kDa protein 12A</fullName>
    </recommendedName>
</protein>
<keyword evidence="5" id="KW-1185">Reference proteome</keyword>
<comment type="similarity">
    <text evidence="1">Belongs to the heat shock protein 70 family.</text>
</comment>
<evidence type="ECO:0008006" key="6">
    <source>
        <dbReference type="Google" id="ProtNLM"/>
    </source>
</evidence>
<dbReference type="SUPFAM" id="SSF53067">
    <property type="entry name" value="Actin-like ATPase domain"/>
    <property type="match status" value="2"/>
</dbReference>
<dbReference type="InterPro" id="IPR043129">
    <property type="entry name" value="ATPase_NBD"/>
</dbReference>
<proteinExistence type="inferred from homology"/>
<evidence type="ECO:0000313" key="5">
    <source>
        <dbReference type="Proteomes" id="UP001159428"/>
    </source>
</evidence>
<dbReference type="Gene3D" id="3.30.420.40">
    <property type="match status" value="1"/>
</dbReference>
<dbReference type="GO" id="GO:0140662">
    <property type="term" value="F:ATP-dependent protein folding chaperone"/>
    <property type="evidence" value="ECO:0007669"/>
    <property type="project" value="InterPro"/>
</dbReference>
<evidence type="ECO:0000256" key="3">
    <source>
        <dbReference type="ARBA" id="ARBA00022840"/>
    </source>
</evidence>
<sequence>MNDLLERARASSIVACDSVVAECISVIATIQAVFKMQRTSEGELAMTNQSYYDRPLHELIKSKTESKVVQTNIPSINMCLFNYLVVDYNYRSTDDQEGGELFLSSPVTFIAVVAIDFGTTFSGFAFAFNNKEGEKSIHMNKEWGSDQGYSTMKTPTCLLLNPDQSFNSFGYEAKDKFADLEEEEARQYFYFDCFKMILHNNESLNMNTTVEAANGKHMRALDVFKYSIKYLYTRALEVIKERTGDEDFGGNDVQWVLTVPAIWKPAAKQFMREAAYQAGLAHPSNPEQILIALEPEAASVYCREQKVREFVAESGSNDASVEDTIARPETQYVVIDIGGGTLDVTVHELMENGAIRELYKATGGTFGGQNVNRQFRILLEQIFTKSFLDNYACHNPVDWLCLMNDFEVKKRGKRIYLGGDNTNPVAW</sequence>
<dbReference type="PANTHER" id="PTHR14187:SF5">
    <property type="entry name" value="HEAT SHOCK 70 KDA PROTEIN 12A"/>
    <property type="match status" value="1"/>
</dbReference>
<dbReference type="Pfam" id="PF00012">
    <property type="entry name" value="HSP70"/>
    <property type="match status" value="1"/>
</dbReference>
<gene>
    <name evidence="4" type="ORF">PMEA_00027359</name>
</gene>
<dbReference type="GO" id="GO:0005524">
    <property type="term" value="F:ATP binding"/>
    <property type="evidence" value="ECO:0007669"/>
    <property type="project" value="UniProtKB-KW"/>
</dbReference>
<dbReference type="EMBL" id="CALNXJ010000054">
    <property type="protein sequence ID" value="CAH3153969.1"/>
    <property type="molecule type" value="Genomic_DNA"/>
</dbReference>